<dbReference type="InterPro" id="IPR001991">
    <property type="entry name" value="Na-dicarboxylate_symporter"/>
</dbReference>
<feature type="transmembrane region" description="Helical" evidence="9">
    <location>
        <begin position="403"/>
        <end position="422"/>
    </location>
</feature>
<comment type="caution">
    <text evidence="9">Lacks conserved residue(s) required for the propagation of feature annotation.</text>
</comment>
<evidence type="ECO:0000256" key="4">
    <source>
        <dbReference type="ARBA" id="ARBA00022692"/>
    </source>
</evidence>
<feature type="compositionally biased region" description="Low complexity" evidence="10">
    <location>
        <begin position="717"/>
        <end position="749"/>
    </location>
</feature>
<feature type="transmembrane region" description="Helical" evidence="9">
    <location>
        <begin position="12"/>
        <end position="33"/>
    </location>
</feature>
<comment type="similarity">
    <text evidence="2 9">Belongs to the dicarboxylate/amino acid:cation symporter (DAACS) (TC 2.A.23) family.</text>
</comment>
<keyword evidence="4 9" id="KW-0812">Transmembrane</keyword>
<keyword evidence="12" id="KW-1185">Reference proteome</keyword>
<evidence type="ECO:0000256" key="3">
    <source>
        <dbReference type="ARBA" id="ARBA00022448"/>
    </source>
</evidence>
<feature type="transmembrane region" description="Helical" evidence="9">
    <location>
        <begin position="612"/>
        <end position="634"/>
    </location>
</feature>
<dbReference type="InterPro" id="IPR018107">
    <property type="entry name" value="Na-dicarboxylate_symporter_CS"/>
</dbReference>
<proteinExistence type="inferred from homology"/>
<feature type="transmembrane region" description="Helical" evidence="9">
    <location>
        <begin position="109"/>
        <end position="129"/>
    </location>
</feature>
<dbReference type="InterPro" id="IPR050746">
    <property type="entry name" value="DAACS"/>
</dbReference>
<dbReference type="PANTHER" id="PTHR11958:SF63">
    <property type="entry name" value="AMINO ACID TRANSPORTER"/>
    <property type="match status" value="1"/>
</dbReference>
<keyword evidence="6 9" id="KW-1133">Transmembrane helix</keyword>
<dbReference type="SUPFAM" id="SSF118215">
    <property type="entry name" value="Proton glutamate symport protein"/>
    <property type="match status" value="1"/>
</dbReference>
<evidence type="ECO:0000256" key="7">
    <source>
        <dbReference type="ARBA" id="ARBA00023136"/>
    </source>
</evidence>
<comment type="caution">
    <text evidence="11">The sequence shown here is derived from an EMBL/GenBank/DDBJ whole genome shotgun (WGS) entry which is preliminary data.</text>
</comment>
<feature type="region of interest" description="Disordered" evidence="10">
    <location>
        <begin position="716"/>
        <end position="762"/>
    </location>
</feature>
<dbReference type="GO" id="GO:0005313">
    <property type="term" value="F:L-glutamate transmembrane transporter activity"/>
    <property type="evidence" value="ECO:0007669"/>
    <property type="project" value="TreeGrafter"/>
</dbReference>
<evidence type="ECO:0000256" key="9">
    <source>
        <dbReference type="RuleBase" id="RU361216"/>
    </source>
</evidence>
<name>A0A922L0S0_DERFA</name>
<feature type="transmembrane region" description="Helical" evidence="9">
    <location>
        <begin position="135"/>
        <end position="154"/>
    </location>
</feature>
<feature type="transmembrane region" description="Helical" evidence="9">
    <location>
        <begin position="477"/>
        <end position="503"/>
    </location>
</feature>
<keyword evidence="3 9" id="KW-0813">Transport</keyword>
<evidence type="ECO:0000256" key="2">
    <source>
        <dbReference type="ARBA" id="ARBA00006148"/>
    </source>
</evidence>
<feature type="transmembrane region" description="Helical" evidence="9">
    <location>
        <begin position="291"/>
        <end position="313"/>
    </location>
</feature>
<reference evidence="11" key="1">
    <citation type="submission" date="2013-05" db="EMBL/GenBank/DDBJ databases">
        <authorList>
            <person name="Yim A.K.Y."/>
            <person name="Chan T.F."/>
            <person name="Ji K.M."/>
            <person name="Liu X.Y."/>
            <person name="Zhou J.W."/>
            <person name="Li R.Q."/>
            <person name="Yang K.Y."/>
            <person name="Li J."/>
            <person name="Li M."/>
            <person name="Law P.T.W."/>
            <person name="Wu Y.L."/>
            <person name="Cai Z.L."/>
            <person name="Qin H."/>
            <person name="Bao Y."/>
            <person name="Leung R.K.K."/>
            <person name="Ng P.K.S."/>
            <person name="Zou J."/>
            <person name="Zhong X.J."/>
            <person name="Ran P.X."/>
            <person name="Zhong N.S."/>
            <person name="Liu Z.G."/>
            <person name="Tsui S.K.W."/>
        </authorList>
    </citation>
    <scope>NUCLEOTIDE SEQUENCE</scope>
    <source>
        <strain evidence="11">Derf</strain>
        <tissue evidence="11">Whole organism</tissue>
    </source>
</reference>
<feature type="transmembrane region" description="Helical" evidence="9">
    <location>
        <begin position="212"/>
        <end position="235"/>
    </location>
</feature>
<feature type="transmembrane region" description="Helical" evidence="9">
    <location>
        <begin position="255"/>
        <end position="279"/>
    </location>
</feature>
<dbReference type="InterPro" id="IPR036458">
    <property type="entry name" value="Na:dicarbo_symporter_sf"/>
</dbReference>
<dbReference type="GO" id="GO:0015175">
    <property type="term" value="F:neutral L-amino acid transmembrane transporter activity"/>
    <property type="evidence" value="ECO:0007669"/>
    <property type="project" value="TreeGrafter"/>
</dbReference>
<keyword evidence="5 9" id="KW-0769">Symport</keyword>
<keyword evidence="8" id="KW-0325">Glycoprotein</keyword>
<evidence type="ECO:0000256" key="5">
    <source>
        <dbReference type="ARBA" id="ARBA00022847"/>
    </source>
</evidence>
<keyword evidence="7 9" id="KW-0472">Membrane</keyword>
<evidence type="ECO:0000313" key="12">
    <source>
        <dbReference type="Proteomes" id="UP000790347"/>
    </source>
</evidence>
<evidence type="ECO:0000313" key="11">
    <source>
        <dbReference type="EMBL" id="KAH9491185.1"/>
    </source>
</evidence>
<feature type="transmembrane region" description="Helical" evidence="9">
    <location>
        <begin position="443"/>
        <end position="465"/>
    </location>
</feature>
<dbReference type="AlphaFoldDB" id="A0A922L0S0"/>
<dbReference type="Proteomes" id="UP000790347">
    <property type="component" value="Unassembled WGS sequence"/>
</dbReference>
<dbReference type="PANTHER" id="PTHR11958">
    <property type="entry name" value="SODIUM/DICARBOXYLATE SYMPORTER-RELATED"/>
    <property type="match status" value="1"/>
</dbReference>
<feature type="transmembrane region" description="Helical" evidence="9">
    <location>
        <begin position="75"/>
        <end position="97"/>
    </location>
</feature>
<evidence type="ECO:0000256" key="8">
    <source>
        <dbReference type="ARBA" id="ARBA00023180"/>
    </source>
</evidence>
<gene>
    <name evidence="11" type="ORF">DERF_015916</name>
</gene>
<organism evidence="11 12">
    <name type="scientific">Dermatophagoides farinae</name>
    <name type="common">American house dust mite</name>
    <dbReference type="NCBI Taxonomy" id="6954"/>
    <lineage>
        <taxon>Eukaryota</taxon>
        <taxon>Metazoa</taxon>
        <taxon>Ecdysozoa</taxon>
        <taxon>Arthropoda</taxon>
        <taxon>Chelicerata</taxon>
        <taxon>Arachnida</taxon>
        <taxon>Acari</taxon>
        <taxon>Acariformes</taxon>
        <taxon>Sarcoptiformes</taxon>
        <taxon>Astigmata</taxon>
        <taxon>Psoroptidia</taxon>
        <taxon>Analgoidea</taxon>
        <taxon>Pyroglyphidae</taxon>
        <taxon>Dermatophagoidinae</taxon>
        <taxon>Dermatophagoides</taxon>
    </lineage>
</organism>
<sequence length="762" mass="84593">MTTSVKIAVYHLFLMASLLMTTIDSIVLIITVWNHGSGLPDRSSSSSSSSPLSLNSTLLISSSSSLLFHEESIRSFVYCLIAAVRLSFALFMLIYSYSYGIRYQDRFHLFIHSKYFLLICIFLFISGSIITYQQFVWSLVIQIIHLYISLIYTFKAFLYHYDDSIDCHMDFGRRPAELEEKENAPNSGSRSLDKAAKRSRYGKVLYFVNKNLLAISTLMMIILSIFIAILLRNTLIPGKPWTQRRLLRLSFVGEIFIRVLLSLIVPLIGTSIAYACTGFDPESSGRIMSEVIVYYLTTTGFAAIEGLIMVTALKPGYHTSKKVIKTDNKDLQQQQQQQDNSTKTLLTVTIEDTILDICRNIFTDSLFGSWIDTYHTKLIPPDDSPNDPNIENWRIESTQERGANVMSVVVVGLLIGLSVNMIRTRGGRLIAEIIETTNTIMMMITLAVVQTAPVCTVFLIIPQILIVDDIGEMFRLVGWFTLTVLLSLAVHCLVILSLIYLLLVRHNPYKFLTNMFPAISTAFATSSSSATMSVTMQCLEQNAGIEPSIVRFVIPFGSTVNMDGAALYESVAAIFVAQYRRKSLNFGQLVTIAMTSILVSIGAAGIPQAGMITTVVVLNSIGLSLEDAALVMVVDFMLDRFRTVVNVLGDAFGAAVVGNRLKHMFKNTTNTNINKNAGRSPAITSPSQTTTTTTTDDKDFNQIKLRQIESIKDDDLTSLSSSSSMTTMATLSTPKTMSFDTKSSTSSSMEKQNKYQLNKTAV</sequence>
<dbReference type="Gene3D" id="1.10.3860.10">
    <property type="entry name" value="Sodium:dicarboxylate symporter"/>
    <property type="match status" value="1"/>
</dbReference>
<dbReference type="EMBL" id="ASGP02000009">
    <property type="protein sequence ID" value="KAH9491185.1"/>
    <property type="molecule type" value="Genomic_DNA"/>
</dbReference>
<dbReference type="GO" id="GO:0015501">
    <property type="term" value="F:glutamate:sodium symporter activity"/>
    <property type="evidence" value="ECO:0007669"/>
    <property type="project" value="TreeGrafter"/>
</dbReference>
<comment type="subcellular location">
    <subcellularLocation>
        <location evidence="1 9">Membrane</location>
        <topology evidence="1 9">Multi-pass membrane protein</topology>
    </subcellularLocation>
</comment>
<dbReference type="Pfam" id="PF00375">
    <property type="entry name" value="SDF"/>
    <property type="match status" value="1"/>
</dbReference>
<feature type="region of interest" description="Disordered" evidence="10">
    <location>
        <begin position="670"/>
        <end position="697"/>
    </location>
</feature>
<feature type="transmembrane region" description="Helical" evidence="9">
    <location>
        <begin position="586"/>
        <end position="606"/>
    </location>
</feature>
<evidence type="ECO:0000256" key="10">
    <source>
        <dbReference type="SAM" id="MobiDB-lite"/>
    </source>
</evidence>
<dbReference type="GO" id="GO:0005886">
    <property type="term" value="C:plasma membrane"/>
    <property type="evidence" value="ECO:0007669"/>
    <property type="project" value="TreeGrafter"/>
</dbReference>
<evidence type="ECO:0000256" key="1">
    <source>
        <dbReference type="ARBA" id="ARBA00004141"/>
    </source>
</evidence>
<dbReference type="PRINTS" id="PR00173">
    <property type="entry name" value="EDTRNSPORT"/>
</dbReference>
<dbReference type="OrthoDB" id="5877963at2759"/>
<reference evidence="11" key="2">
    <citation type="journal article" date="2022" name="Res Sq">
        <title>Comparative Genomics Reveals Insights into the Divergent Evolution of Astigmatic Mites and Household Pest Adaptations.</title>
        <authorList>
            <person name="Xiong Q."/>
            <person name="Wan A.T.-Y."/>
            <person name="Liu X.-Y."/>
            <person name="Fung C.S.-H."/>
            <person name="Xiao X."/>
            <person name="Malainual N."/>
            <person name="Hou J."/>
            <person name="Wang L."/>
            <person name="Wang M."/>
            <person name="Yang K."/>
            <person name="Cui Y."/>
            <person name="Leung E."/>
            <person name="Nong W."/>
            <person name="Shin S.-K."/>
            <person name="Au S."/>
            <person name="Jeong K.Y."/>
            <person name="Chew F.T."/>
            <person name="Hui J."/>
            <person name="Leung T.F."/>
            <person name="Tungtrongchitr A."/>
            <person name="Zhong N."/>
            <person name="Liu Z."/>
            <person name="Tsui S."/>
        </authorList>
    </citation>
    <scope>NUCLEOTIDE SEQUENCE</scope>
    <source>
        <strain evidence="11">Derf</strain>
        <tissue evidence="11">Whole organism</tissue>
    </source>
</reference>
<protein>
    <recommendedName>
        <fullName evidence="9">Amino acid transporter</fullName>
    </recommendedName>
</protein>
<accession>A0A922L0S0</accession>
<dbReference type="PROSITE" id="PS00714">
    <property type="entry name" value="NA_DICARBOXYL_SYMP_2"/>
    <property type="match status" value="1"/>
</dbReference>
<evidence type="ECO:0000256" key="6">
    <source>
        <dbReference type="ARBA" id="ARBA00022989"/>
    </source>
</evidence>